<dbReference type="InterPro" id="IPR050557">
    <property type="entry name" value="RTX_toxin/Mannuronan_C5-epim"/>
</dbReference>
<reference evidence="3" key="1">
    <citation type="submission" date="2019-02" db="EMBL/GenBank/DDBJ databases">
        <authorList>
            <person name="Pothier F.J."/>
        </authorList>
    </citation>
    <scope>NUCLEOTIDE SEQUENCE</scope>
    <source>
        <strain evidence="3">CI-1B</strain>
    </source>
</reference>
<keyword evidence="4" id="KW-1185">Reference proteome</keyword>
<comment type="subcellular location">
    <subcellularLocation>
        <location evidence="1">Secreted</location>
    </subcellularLocation>
</comment>
<dbReference type="InterPro" id="IPR001343">
    <property type="entry name" value="Hemolysn_Ca-bd"/>
</dbReference>
<accession>A0A508TQK5</accession>
<dbReference type="SUPFAM" id="SSF51120">
    <property type="entry name" value="beta-Roll"/>
    <property type="match status" value="4"/>
</dbReference>
<dbReference type="Proteomes" id="UP000328092">
    <property type="component" value="Unassembled WGS sequence"/>
</dbReference>
<dbReference type="PROSITE" id="PS00330">
    <property type="entry name" value="HEMOLYSIN_CALCIUM"/>
    <property type="match status" value="3"/>
</dbReference>
<evidence type="ECO:0000313" key="3">
    <source>
        <dbReference type="EMBL" id="VIO76603.1"/>
    </source>
</evidence>
<evidence type="ECO:0000256" key="1">
    <source>
        <dbReference type="ARBA" id="ARBA00004613"/>
    </source>
</evidence>
<protein>
    <submittedName>
        <fullName evidence="3">Bifunctional hemolysin/adenylate cyclase</fullName>
    </submittedName>
</protein>
<dbReference type="EMBL" id="CAADFC020000028">
    <property type="protein sequence ID" value="VIO76603.1"/>
    <property type="molecule type" value="Genomic_DNA"/>
</dbReference>
<dbReference type="GO" id="GO:0005509">
    <property type="term" value="F:calcium ion binding"/>
    <property type="evidence" value="ECO:0007669"/>
    <property type="project" value="InterPro"/>
</dbReference>
<dbReference type="PANTHER" id="PTHR38340">
    <property type="entry name" value="S-LAYER PROTEIN"/>
    <property type="match status" value="1"/>
</dbReference>
<proteinExistence type="predicted"/>
<dbReference type="PRINTS" id="PR00313">
    <property type="entry name" value="CABNDNGRPT"/>
</dbReference>
<keyword evidence="2" id="KW-0964">Secreted</keyword>
<evidence type="ECO:0000256" key="2">
    <source>
        <dbReference type="ARBA" id="ARBA00022525"/>
    </source>
</evidence>
<organism evidence="3 4">
    <name type="scientific">Bradyrhizobium ivorense</name>
    <dbReference type="NCBI Taxonomy" id="2511166"/>
    <lineage>
        <taxon>Bacteria</taxon>
        <taxon>Pseudomonadati</taxon>
        <taxon>Pseudomonadota</taxon>
        <taxon>Alphaproteobacteria</taxon>
        <taxon>Hyphomicrobiales</taxon>
        <taxon>Nitrobacteraceae</taxon>
        <taxon>Bradyrhizobium</taxon>
    </lineage>
</organism>
<name>A0A508TQK5_9BRAD</name>
<gene>
    <name evidence="3" type="primary">cya_6</name>
    <name evidence="3" type="ORF">CI1B_65550</name>
</gene>
<comment type="caution">
    <text evidence="3">The sequence shown here is derived from an EMBL/GenBank/DDBJ whole genome shotgun (WGS) entry which is preliminary data.</text>
</comment>
<dbReference type="InterPro" id="IPR019960">
    <property type="entry name" value="T1SS_VCA0849"/>
</dbReference>
<dbReference type="PANTHER" id="PTHR38340:SF1">
    <property type="entry name" value="S-LAYER PROTEIN"/>
    <property type="match status" value="1"/>
</dbReference>
<dbReference type="Pfam" id="PF00353">
    <property type="entry name" value="HemolysinCabind"/>
    <property type="match status" value="6"/>
</dbReference>
<dbReference type="AlphaFoldDB" id="A0A508TQK5"/>
<dbReference type="InterPro" id="IPR018511">
    <property type="entry name" value="Hemolysin-typ_Ca-bd_CS"/>
</dbReference>
<dbReference type="Gene3D" id="2.150.10.10">
    <property type="entry name" value="Serralysin-like metalloprotease, C-terminal"/>
    <property type="match status" value="5"/>
</dbReference>
<dbReference type="NCBIfam" id="TIGR03661">
    <property type="entry name" value="T1SS_VCA0849"/>
    <property type="match status" value="1"/>
</dbReference>
<sequence>MYIEGTDGPDNLNGTDSDDQIVGKKGDDFLFGFGGADLFTYSTGHDVASSDGSDGSDGGTGNDTFQANVDYVTFFSGRNGYVGPTYYNLGAGSEGSAVFTLSQDWANFNTATGGTYQSTVTLKGVENFTFSATHDPAPPSSYPVLYSTDDRVTVGDLSSAGLTGQIIFYTGSGNDNLDAHAATTPIIAVGGSGDDTLTGGSGNDTLYGQDGNDILTAGGGLDTLVGGTGDDTYYSNNNPNTILEQSNEGYDTLYTTDTYVRLVNNVEKLQYTGSADFIGLGNAGDNWIQGGNGADYLIGLNGNDTLYGTGGLSNTLQGDTGDDTYIVENPGDTLVEFANEGHDTVLTTLTQLTLLPNFEDLRYSGTGNFTGTGNDADNSIRGNVGSDHLIGLGGNDTLDDGGDGVNLLEGGKGDDLYIVGSSADTITEFANEGHDTVQTTLYSFALPSNVEDLTIQTGMGPFTGNDLANVIRVLGAASRVDAGGGNDTVIGGTGNDLLYGGAGNDTLTGGLGGDELTGGSGADHFVFTTANDAVDLIHDFSRAEGDKIDVSQLLSSLGPVGADPFTNGVLTFQPIAAFGSTGAPATRVLLDVDGSVGPAAPSSLFVALGGTAVFDHSDFIV</sequence>
<dbReference type="GO" id="GO:0005576">
    <property type="term" value="C:extracellular region"/>
    <property type="evidence" value="ECO:0007669"/>
    <property type="project" value="UniProtKB-SubCell"/>
</dbReference>
<dbReference type="InterPro" id="IPR011049">
    <property type="entry name" value="Serralysin-like_metalloprot_C"/>
</dbReference>
<evidence type="ECO:0000313" key="4">
    <source>
        <dbReference type="Proteomes" id="UP000328092"/>
    </source>
</evidence>